<dbReference type="PROSITE" id="PS51050">
    <property type="entry name" value="ZF_CW"/>
    <property type="match status" value="1"/>
</dbReference>
<proteinExistence type="predicted"/>
<dbReference type="AlphaFoldDB" id="A0AAQ3JZC0"/>
<protein>
    <recommendedName>
        <fullName evidence="4">CW-type domain-containing protein</fullName>
    </recommendedName>
</protein>
<name>A0AAQ3JZC0_9LILI</name>
<evidence type="ECO:0000259" key="4">
    <source>
        <dbReference type="PROSITE" id="PS51050"/>
    </source>
</evidence>
<evidence type="ECO:0000256" key="3">
    <source>
        <dbReference type="ARBA" id="ARBA00022833"/>
    </source>
</evidence>
<evidence type="ECO:0000313" key="5">
    <source>
        <dbReference type="EMBL" id="WOK98129.1"/>
    </source>
</evidence>
<dbReference type="InterPro" id="IPR011124">
    <property type="entry name" value="Znf_CW"/>
</dbReference>
<organism evidence="5 6">
    <name type="scientific">Canna indica</name>
    <name type="common">Indian-shot</name>
    <dbReference type="NCBI Taxonomy" id="4628"/>
    <lineage>
        <taxon>Eukaryota</taxon>
        <taxon>Viridiplantae</taxon>
        <taxon>Streptophyta</taxon>
        <taxon>Embryophyta</taxon>
        <taxon>Tracheophyta</taxon>
        <taxon>Spermatophyta</taxon>
        <taxon>Magnoliopsida</taxon>
        <taxon>Liliopsida</taxon>
        <taxon>Zingiberales</taxon>
        <taxon>Cannaceae</taxon>
        <taxon>Canna</taxon>
    </lineage>
</organism>
<gene>
    <name evidence="5" type="ORF">Cni_G06839</name>
</gene>
<sequence length="174" mass="19983">MLNLIFFNRTSAILPSLYNAAKIFSNRATTAEEPWFLKVSTEMQSYFEDAPLRSPNTSTKGKKRSFVLIDGNSEHDDNHQPMENPSKELVLYDPGVIDTGHDTSIVTGHMDNHTPMFRNFFSPNSSSCAFTTIGTFTIHCVLCFKWRIIPTKKKYEQIRERILDEHLVCEHAHE</sequence>
<dbReference type="GO" id="GO:0008270">
    <property type="term" value="F:zinc ion binding"/>
    <property type="evidence" value="ECO:0007669"/>
    <property type="project" value="UniProtKB-KW"/>
</dbReference>
<evidence type="ECO:0000256" key="2">
    <source>
        <dbReference type="ARBA" id="ARBA00022771"/>
    </source>
</evidence>
<accession>A0AAQ3JZC0</accession>
<feature type="domain" description="CW-type" evidence="4">
    <location>
        <begin position="130"/>
        <end position="174"/>
    </location>
</feature>
<dbReference type="EMBL" id="CP136891">
    <property type="protein sequence ID" value="WOK98129.1"/>
    <property type="molecule type" value="Genomic_DNA"/>
</dbReference>
<keyword evidence="6" id="KW-1185">Reference proteome</keyword>
<keyword evidence="2" id="KW-0863">Zinc-finger</keyword>
<dbReference type="Proteomes" id="UP001327560">
    <property type="component" value="Chromosome 2"/>
</dbReference>
<evidence type="ECO:0000256" key="1">
    <source>
        <dbReference type="ARBA" id="ARBA00022723"/>
    </source>
</evidence>
<evidence type="ECO:0000313" key="6">
    <source>
        <dbReference type="Proteomes" id="UP001327560"/>
    </source>
</evidence>
<reference evidence="5 6" key="1">
    <citation type="submission" date="2023-10" db="EMBL/GenBank/DDBJ databases">
        <title>Chromosome-scale genome assembly provides insights into flower coloration mechanisms of Canna indica.</title>
        <authorList>
            <person name="Li C."/>
        </authorList>
    </citation>
    <scope>NUCLEOTIDE SEQUENCE [LARGE SCALE GENOMIC DNA]</scope>
    <source>
        <tissue evidence="5">Flower</tissue>
    </source>
</reference>
<keyword evidence="1" id="KW-0479">Metal-binding</keyword>
<keyword evidence="3" id="KW-0862">Zinc</keyword>